<dbReference type="GO" id="GO:0004462">
    <property type="term" value="F:lactoylglutathione lyase activity"/>
    <property type="evidence" value="ECO:0007669"/>
    <property type="project" value="InterPro"/>
</dbReference>
<evidence type="ECO:0000313" key="3">
    <source>
        <dbReference type="EMBL" id="MBF9068229.1"/>
    </source>
</evidence>
<keyword evidence="4" id="KW-1185">Reference proteome</keyword>
<name>A0A931B0L5_9ACTN</name>
<accession>A0A931B0L5</accession>
<dbReference type="Gene3D" id="3.10.180.10">
    <property type="entry name" value="2,3-Dihydroxybiphenyl 1,2-Dioxygenase, domain 1"/>
    <property type="match status" value="1"/>
</dbReference>
<protein>
    <submittedName>
        <fullName evidence="3">VOC family protein</fullName>
    </submittedName>
</protein>
<evidence type="ECO:0000256" key="1">
    <source>
        <dbReference type="ARBA" id="ARBA00022723"/>
    </source>
</evidence>
<evidence type="ECO:0000259" key="2">
    <source>
        <dbReference type="PROSITE" id="PS51819"/>
    </source>
</evidence>
<gene>
    <name evidence="3" type="ORF">I2501_09285</name>
</gene>
<dbReference type="EMBL" id="JADPRT010000003">
    <property type="protein sequence ID" value="MBF9068229.1"/>
    <property type="molecule type" value="Genomic_DNA"/>
</dbReference>
<dbReference type="GO" id="GO:0046872">
    <property type="term" value="F:metal ion binding"/>
    <property type="evidence" value="ECO:0007669"/>
    <property type="project" value="UniProtKB-KW"/>
</dbReference>
<dbReference type="Pfam" id="PF00903">
    <property type="entry name" value="Glyoxalase"/>
    <property type="match status" value="1"/>
</dbReference>
<dbReference type="SUPFAM" id="SSF54593">
    <property type="entry name" value="Glyoxalase/Bleomycin resistance protein/Dihydroxybiphenyl dioxygenase"/>
    <property type="match status" value="1"/>
</dbReference>
<proteinExistence type="predicted"/>
<dbReference type="PANTHER" id="PTHR21366:SF14">
    <property type="entry name" value="GLYOXALASE DOMAIN-CONTAINING PROTEIN 5"/>
    <property type="match status" value="1"/>
</dbReference>
<dbReference type="Proteomes" id="UP000657385">
    <property type="component" value="Unassembled WGS sequence"/>
</dbReference>
<sequence>MTTAAAPLTSLRTGHVGINVTDLDRSVAFYRDVLGLELLSTSAPDAPPERRAAFLGKDGALVLTLWQQAAGPHERDRAGLHHLSFEVDTVDEVRAAEWSLKERGATFHYDGLALHGEGRDSGGIFFADPDGTRLEIFTASGVAAEGTAPFTDAPTCGFF</sequence>
<dbReference type="PANTHER" id="PTHR21366">
    <property type="entry name" value="GLYOXALASE FAMILY PROTEIN"/>
    <property type="match status" value="1"/>
</dbReference>
<keyword evidence="1" id="KW-0479">Metal-binding</keyword>
<reference evidence="3" key="1">
    <citation type="submission" date="2020-11" db="EMBL/GenBank/DDBJ databases">
        <title>Isolation and identification of active actinomycetes.</title>
        <authorList>
            <person name="Yu B."/>
        </authorList>
    </citation>
    <scope>NUCLEOTIDE SEQUENCE</scope>
    <source>
        <strain evidence="3">NEAU-YB345</strain>
    </source>
</reference>
<feature type="domain" description="VOC" evidence="2">
    <location>
        <begin position="12"/>
        <end position="139"/>
    </location>
</feature>
<dbReference type="InterPro" id="IPR050383">
    <property type="entry name" value="GlyoxalaseI/FosfomycinResist"/>
</dbReference>
<organism evidence="3 4">
    <name type="scientific">Streptacidiphilus fuscans</name>
    <dbReference type="NCBI Taxonomy" id="2789292"/>
    <lineage>
        <taxon>Bacteria</taxon>
        <taxon>Bacillati</taxon>
        <taxon>Actinomycetota</taxon>
        <taxon>Actinomycetes</taxon>
        <taxon>Kitasatosporales</taxon>
        <taxon>Streptomycetaceae</taxon>
        <taxon>Streptacidiphilus</taxon>
    </lineage>
</organism>
<dbReference type="AlphaFoldDB" id="A0A931B0L5"/>
<evidence type="ECO:0000313" key="4">
    <source>
        <dbReference type="Proteomes" id="UP000657385"/>
    </source>
</evidence>
<dbReference type="PROSITE" id="PS51819">
    <property type="entry name" value="VOC"/>
    <property type="match status" value="1"/>
</dbReference>
<dbReference type="PROSITE" id="PS00934">
    <property type="entry name" value="GLYOXALASE_I_1"/>
    <property type="match status" value="1"/>
</dbReference>
<dbReference type="InterPro" id="IPR018146">
    <property type="entry name" value="Glyoxalase_1_CS"/>
</dbReference>
<dbReference type="InterPro" id="IPR037523">
    <property type="entry name" value="VOC_core"/>
</dbReference>
<dbReference type="InterPro" id="IPR004360">
    <property type="entry name" value="Glyas_Fos-R_dOase_dom"/>
</dbReference>
<dbReference type="CDD" id="cd06587">
    <property type="entry name" value="VOC"/>
    <property type="match status" value="1"/>
</dbReference>
<comment type="caution">
    <text evidence="3">The sequence shown here is derived from an EMBL/GenBank/DDBJ whole genome shotgun (WGS) entry which is preliminary data.</text>
</comment>
<dbReference type="RefSeq" id="WP_196193378.1">
    <property type="nucleotide sequence ID" value="NZ_JADPRT010000003.1"/>
</dbReference>
<dbReference type="InterPro" id="IPR029068">
    <property type="entry name" value="Glyas_Bleomycin-R_OHBP_Dase"/>
</dbReference>